<feature type="compositionally biased region" description="Basic and acidic residues" evidence="1">
    <location>
        <begin position="26"/>
        <end position="39"/>
    </location>
</feature>
<comment type="caution">
    <text evidence="2">The sequence shown here is derived from an EMBL/GenBank/DDBJ whole genome shotgun (WGS) entry which is preliminary data.</text>
</comment>
<sequence>MAYIGVAKNEGYHDLNAMLALLEPEKLQTGRGEPEETLKQRRARGSLDAVRNADSFTTATRYLAYTAKNADFYRHFAGQKKTFTHGASSLITSRAGGECH</sequence>
<gene>
    <name evidence="2" type="ORF">UA45_03795</name>
</gene>
<protein>
    <submittedName>
        <fullName evidence="2">Uncharacterized protein</fullName>
    </submittedName>
</protein>
<reference evidence="2 3" key="1">
    <citation type="submission" date="2015-02" db="EMBL/GenBank/DDBJ databases">
        <title>Whole genome shotgun sequencing of cultured foodborne pathogen.</title>
        <authorList>
            <person name="Timme R."/>
            <person name="Allard M.W."/>
            <person name="Strain E."/>
            <person name="Evans P.S."/>
            <person name="Brown E."/>
        </authorList>
    </citation>
    <scope>NUCLEOTIDE SEQUENCE [LARGE SCALE GENOMIC DNA]</scope>
    <source>
        <strain evidence="2 3">GCSL-TSO-24</strain>
    </source>
</reference>
<accession>A0A0D8LAC1</accession>
<feature type="region of interest" description="Disordered" evidence="1">
    <location>
        <begin position="26"/>
        <end position="45"/>
    </location>
</feature>
<dbReference type="AlphaFoldDB" id="A0A0D8LAC1"/>
<dbReference type="PATRIC" id="fig|582.24.peg.1166"/>
<dbReference type="EMBL" id="JZSH01000023">
    <property type="protein sequence ID" value="KJF78792.1"/>
    <property type="molecule type" value="Genomic_DNA"/>
</dbReference>
<evidence type="ECO:0000313" key="3">
    <source>
        <dbReference type="Proteomes" id="UP000032582"/>
    </source>
</evidence>
<evidence type="ECO:0000256" key="1">
    <source>
        <dbReference type="SAM" id="MobiDB-lite"/>
    </source>
</evidence>
<organism evidence="2 3">
    <name type="scientific">Morganella morganii</name>
    <name type="common">Proteus morganii</name>
    <dbReference type="NCBI Taxonomy" id="582"/>
    <lineage>
        <taxon>Bacteria</taxon>
        <taxon>Pseudomonadati</taxon>
        <taxon>Pseudomonadota</taxon>
        <taxon>Gammaproteobacteria</taxon>
        <taxon>Enterobacterales</taxon>
        <taxon>Morganellaceae</taxon>
        <taxon>Morganella</taxon>
    </lineage>
</organism>
<dbReference type="Proteomes" id="UP000032582">
    <property type="component" value="Unassembled WGS sequence"/>
</dbReference>
<evidence type="ECO:0000313" key="2">
    <source>
        <dbReference type="EMBL" id="KJF78792.1"/>
    </source>
</evidence>
<name>A0A0D8LAC1_MORMO</name>
<proteinExistence type="predicted"/>